<protein>
    <submittedName>
        <fullName evidence="2">Uncharacterized protein</fullName>
    </submittedName>
</protein>
<evidence type="ECO:0000313" key="2">
    <source>
        <dbReference type="EMBL" id="MDT0318538.1"/>
    </source>
</evidence>
<evidence type="ECO:0000313" key="3">
    <source>
        <dbReference type="Proteomes" id="UP001183420"/>
    </source>
</evidence>
<organism evidence="2 3">
    <name type="scientific">Streptomyces millisiae</name>
    <dbReference type="NCBI Taxonomy" id="3075542"/>
    <lineage>
        <taxon>Bacteria</taxon>
        <taxon>Bacillati</taxon>
        <taxon>Actinomycetota</taxon>
        <taxon>Actinomycetes</taxon>
        <taxon>Kitasatosporales</taxon>
        <taxon>Streptomycetaceae</taxon>
        <taxon>Streptomyces</taxon>
    </lineage>
</organism>
<dbReference type="Proteomes" id="UP001183420">
    <property type="component" value="Unassembled WGS sequence"/>
</dbReference>
<keyword evidence="3" id="KW-1185">Reference proteome</keyword>
<dbReference type="RefSeq" id="WP_311597284.1">
    <property type="nucleotide sequence ID" value="NZ_JAVREM010000007.1"/>
</dbReference>
<dbReference type="EMBL" id="JAVREM010000007">
    <property type="protein sequence ID" value="MDT0318538.1"/>
    <property type="molecule type" value="Genomic_DNA"/>
</dbReference>
<feature type="region of interest" description="Disordered" evidence="1">
    <location>
        <begin position="118"/>
        <end position="146"/>
    </location>
</feature>
<name>A0ABU2LN90_9ACTN</name>
<accession>A0ABU2LN90</accession>
<reference evidence="3" key="1">
    <citation type="submission" date="2023-07" db="EMBL/GenBank/DDBJ databases">
        <title>30 novel species of actinomycetes from the DSMZ collection.</title>
        <authorList>
            <person name="Nouioui I."/>
        </authorList>
    </citation>
    <scope>NUCLEOTIDE SEQUENCE [LARGE SCALE GENOMIC DNA]</scope>
    <source>
        <strain evidence="3">DSM 44918</strain>
    </source>
</reference>
<proteinExistence type="predicted"/>
<gene>
    <name evidence="2" type="ORF">RNC47_09345</name>
</gene>
<sequence length="146" mass="15561">MTSPDPIPPLLWLRARICLVELIGELGLGVHHIVVSVIARSAATSALTAVVTARHIAYDPAELTHTHELLAKGMEPAAQAALVARSRVPGCGGREALRGWKITDAWLEPLTAEEVRSAYTTTPTTGEPLPPEPNVDYRAGLPIPPP</sequence>
<evidence type="ECO:0000256" key="1">
    <source>
        <dbReference type="SAM" id="MobiDB-lite"/>
    </source>
</evidence>
<comment type="caution">
    <text evidence="2">The sequence shown here is derived from an EMBL/GenBank/DDBJ whole genome shotgun (WGS) entry which is preliminary data.</text>
</comment>